<keyword evidence="3" id="KW-1185">Reference proteome</keyword>
<feature type="region of interest" description="Disordered" evidence="1">
    <location>
        <begin position="154"/>
        <end position="175"/>
    </location>
</feature>
<evidence type="ECO:0000313" key="3">
    <source>
        <dbReference type="Proteomes" id="UP000887013"/>
    </source>
</evidence>
<comment type="caution">
    <text evidence="2">The sequence shown here is derived from an EMBL/GenBank/DDBJ whole genome shotgun (WGS) entry which is preliminary data.</text>
</comment>
<accession>A0A8X6MRV7</accession>
<sequence length="268" mass="29126">MTLLHQLRFGQGKKSYKYATVMRPLQANAKFALPLLVLFRDSKYTSLNTNLVTREEKRCKPLRTFVDSLIGNPLSINPELSQSLSSSSFNTNYPPADCQTLNSTLAPSPSILTFSIPENFTYPVSEKSIDCSSLPEPPVETTTIIVETVLSSTPDFKSQTPSIPRGQQSSSTSPHLLHQIERSQPDASAAKVSSTPSSLSVLQDNYSSPTILIEPSAGVLQPVSTPSPQSLTSKSSSQIITQVPTFTDLPSGLSDPTLLSFQPKPQRQ</sequence>
<organism evidence="2 3">
    <name type="scientific">Nephila pilipes</name>
    <name type="common">Giant wood spider</name>
    <name type="synonym">Nephila maculata</name>
    <dbReference type="NCBI Taxonomy" id="299642"/>
    <lineage>
        <taxon>Eukaryota</taxon>
        <taxon>Metazoa</taxon>
        <taxon>Ecdysozoa</taxon>
        <taxon>Arthropoda</taxon>
        <taxon>Chelicerata</taxon>
        <taxon>Arachnida</taxon>
        <taxon>Araneae</taxon>
        <taxon>Araneomorphae</taxon>
        <taxon>Entelegynae</taxon>
        <taxon>Araneoidea</taxon>
        <taxon>Nephilidae</taxon>
        <taxon>Nephila</taxon>
    </lineage>
</organism>
<dbReference type="EMBL" id="BMAW01001560">
    <property type="protein sequence ID" value="GFS74515.1"/>
    <property type="molecule type" value="Genomic_DNA"/>
</dbReference>
<evidence type="ECO:0000256" key="1">
    <source>
        <dbReference type="SAM" id="MobiDB-lite"/>
    </source>
</evidence>
<reference evidence="2" key="1">
    <citation type="submission" date="2020-08" db="EMBL/GenBank/DDBJ databases">
        <title>Multicomponent nature underlies the extraordinary mechanical properties of spider dragline silk.</title>
        <authorList>
            <person name="Kono N."/>
            <person name="Nakamura H."/>
            <person name="Mori M."/>
            <person name="Yoshida Y."/>
            <person name="Ohtoshi R."/>
            <person name="Malay A.D."/>
            <person name="Moran D.A.P."/>
            <person name="Tomita M."/>
            <person name="Numata K."/>
            <person name="Arakawa K."/>
        </authorList>
    </citation>
    <scope>NUCLEOTIDE SEQUENCE</scope>
</reference>
<feature type="compositionally biased region" description="Polar residues" evidence="1">
    <location>
        <begin position="154"/>
        <end position="174"/>
    </location>
</feature>
<dbReference type="Proteomes" id="UP000887013">
    <property type="component" value="Unassembled WGS sequence"/>
</dbReference>
<feature type="region of interest" description="Disordered" evidence="1">
    <location>
        <begin position="242"/>
        <end position="268"/>
    </location>
</feature>
<proteinExistence type="predicted"/>
<gene>
    <name evidence="2" type="ORF">NPIL_516111</name>
</gene>
<evidence type="ECO:0000313" key="2">
    <source>
        <dbReference type="EMBL" id="GFS74515.1"/>
    </source>
</evidence>
<name>A0A8X6MRV7_NEPPI</name>
<protein>
    <submittedName>
        <fullName evidence="2">Uncharacterized protein</fullName>
    </submittedName>
</protein>
<feature type="compositionally biased region" description="Polar residues" evidence="1">
    <location>
        <begin position="257"/>
        <end position="268"/>
    </location>
</feature>
<dbReference type="AlphaFoldDB" id="A0A8X6MRV7"/>